<keyword evidence="13" id="KW-0436">Ligase</keyword>
<dbReference type="GO" id="GO:0005829">
    <property type="term" value="C:cytosol"/>
    <property type="evidence" value="ECO:0007669"/>
    <property type="project" value="TreeGrafter"/>
</dbReference>
<keyword evidence="14" id="KW-1185">Reference proteome</keyword>
<feature type="domain" description="Glutamine amidotransferase type-2" evidence="12">
    <location>
        <begin position="2"/>
        <end position="217"/>
    </location>
</feature>
<dbReference type="EMBL" id="CP036275">
    <property type="protein sequence ID" value="QDU36884.1"/>
    <property type="molecule type" value="Genomic_DNA"/>
</dbReference>
<dbReference type="OrthoDB" id="9763290at2"/>
<dbReference type="InterPro" id="IPR014729">
    <property type="entry name" value="Rossmann-like_a/b/a_fold"/>
</dbReference>
<dbReference type="NCBIfam" id="TIGR01536">
    <property type="entry name" value="asn_synth_AEB"/>
    <property type="match status" value="1"/>
</dbReference>
<evidence type="ECO:0000256" key="1">
    <source>
        <dbReference type="ARBA" id="ARBA00005187"/>
    </source>
</evidence>
<dbReference type="InterPro" id="IPR006426">
    <property type="entry name" value="Asn_synth_AEB"/>
</dbReference>
<dbReference type="PANTHER" id="PTHR43284">
    <property type="entry name" value="ASPARAGINE SYNTHETASE (GLUTAMINE-HYDROLYZING)"/>
    <property type="match status" value="1"/>
</dbReference>
<dbReference type="CDD" id="cd00712">
    <property type="entry name" value="AsnB"/>
    <property type="match status" value="1"/>
</dbReference>
<dbReference type="Gene3D" id="3.40.50.620">
    <property type="entry name" value="HUPs"/>
    <property type="match status" value="1"/>
</dbReference>
<evidence type="ECO:0000256" key="8">
    <source>
        <dbReference type="PIRSR" id="PIRSR001589-1"/>
    </source>
</evidence>
<dbReference type="GO" id="GO:0006529">
    <property type="term" value="P:asparagine biosynthetic process"/>
    <property type="evidence" value="ECO:0007669"/>
    <property type="project" value="UniProtKB-KW"/>
</dbReference>
<comment type="catalytic activity">
    <reaction evidence="7">
        <text>L-aspartate + L-glutamine + ATP + H2O = L-asparagine + L-glutamate + AMP + diphosphate + H(+)</text>
        <dbReference type="Rhea" id="RHEA:12228"/>
        <dbReference type="ChEBI" id="CHEBI:15377"/>
        <dbReference type="ChEBI" id="CHEBI:15378"/>
        <dbReference type="ChEBI" id="CHEBI:29985"/>
        <dbReference type="ChEBI" id="CHEBI:29991"/>
        <dbReference type="ChEBI" id="CHEBI:30616"/>
        <dbReference type="ChEBI" id="CHEBI:33019"/>
        <dbReference type="ChEBI" id="CHEBI:58048"/>
        <dbReference type="ChEBI" id="CHEBI:58359"/>
        <dbReference type="ChEBI" id="CHEBI:456215"/>
        <dbReference type="EC" id="6.3.5.4"/>
    </reaction>
</comment>
<evidence type="ECO:0000256" key="4">
    <source>
        <dbReference type="ARBA" id="ARBA00022741"/>
    </source>
</evidence>
<dbReference type="Proteomes" id="UP000320496">
    <property type="component" value="Chromosome"/>
</dbReference>
<dbReference type="PIRSF" id="PIRSF001589">
    <property type="entry name" value="Asn_synthetase_glu-h"/>
    <property type="match status" value="1"/>
</dbReference>
<proteinExistence type="inferred from homology"/>
<comment type="pathway">
    <text evidence="1">Amino-acid biosynthesis; L-asparagine biosynthesis; L-asparagine from L-aspartate (L-Gln route): step 1/1.</text>
</comment>
<dbReference type="SUPFAM" id="SSF52402">
    <property type="entry name" value="Adenine nucleotide alpha hydrolases-like"/>
    <property type="match status" value="1"/>
</dbReference>
<feature type="active site" description="For GATase activity" evidence="8">
    <location>
        <position position="2"/>
    </location>
</feature>
<dbReference type="InterPro" id="IPR051786">
    <property type="entry name" value="ASN_synthetase/amidase"/>
</dbReference>
<dbReference type="EC" id="6.3.5.4" evidence="3"/>
<dbReference type="InterPro" id="IPR029055">
    <property type="entry name" value="Ntn_hydrolases_N"/>
</dbReference>
<protein>
    <recommendedName>
        <fullName evidence="3">asparagine synthase (glutamine-hydrolyzing)</fullName>
        <ecNumber evidence="3">6.3.5.4</ecNumber>
    </recommendedName>
</protein>
<dbReference type="Pfam" id="PF13537">
    <property type="entry name" value="GATase_7"/>
    <property type="match status" value="1"/>
</dbReference>
<accession>A0A517Z309</accession>
<reference evidence="13 14" key="1">
    <citation type="submission" date="2019-02" db="EMBL/GenBank/DDBJ databases">
        <title>Deep-cultivation of Planctomycetes and their phenomic and genomic characterization uncovers novel biology.</title>
        <authorList>
            <person name="Wiegand S."/>
            <person name="Jogler M."/>
            <person name="Boedeker C."/>
            <person name="Pinto D."/>
            <person name="Vollmers J."/>
            <person name="Rivas-Marin E."/>
            <person name="Kohn T."/>
            <person name="Peeters S.H."/>
            <person name="Heuer A."/>
            <person name="Rast P."/>
            <person name="Oberbeckmann S."/>
            <person name="Bunk B."/>
            <person name="Jeske O."/>
            <person name="Meyerdierks A."/>
            <person name="Storesund J.E."/>
            <person name="Kallscheuer N."/>
            <person name="Luecker S."/>
            <person name="Lage O.M."/>
            <person name="Pohl T."/>
            <person name="Merkel B.J."/>
            <person name="Hornburger P."/>
            <person name="Mueller R.-W."/>
            <person name="Bruemmer F."/>
            <person name="Labrenz M."/>
            <person name="Spormann A.M."/>
            <person name="Op den Camp H."/>
            <person name="Overmann J."/>
            <person name="Amann R."/>
            <person name="Jetten M.S.M."/>
            <person name="Mascher T."/>
            <person name="Medema M.H."/>
            <person name="Devos D.P."/>
            <person name="Kaster A.-K."/>
            <person name="Ovreas L."/>
            <person name="Rohde M."/>
            <person name="Galperin M.Y."/>
            <person name="Jogler C."/>
        </authorList>
    </citation>
    <scope>NUCLEOTIDE SEQUENCE [LARGE SCALE GENOMIC DNA]</scope>
    <source>
        <strain evidence="13 14">Mal4</strain>
    </source>
</reference>
<keyword evidence="4 9" id="KW-0547">Nucleotide-binding</keyword>
<dbReference type="Pfam" id="PF00733">
    <property type="entry name" value="Asn_synthase"/>
    <property type="match status" value="1"/>
</dbReference>
<feature type="site" description="Important for beta-aspartyl-AMP intermediate formation" evidence="10">
    <location>
        <position position="380"/>
    </location>
</feature>
<dbReference type="InterPro" id="IPR001962">
    <property type="entry name" value="Asn_synthase"/>
</dbReference>
<feature type="binding site" evidence="9">
    <location>
        <position position="104"/>
    </location>
    <ligand>
        <name>L-glutamine</name>
        <dbReference type="ChEBI" id="CHEBI:58359"/>
    </ligand>
</feature>
<dbReference type="GO" id="GO:0004066">
    <property type="term" value="F:asparagine synthase (glutamine-hydrolyzing) activity"/>
    <property type="evidence" value="ECO:0007669"/>
    <property type="project" value="UniProtKB-EC"/>
</dbReference>
<name>A0A517Z309_9PLAN</name>
<dbReference type="CDD" id="cd01991">
    <property type="entry name" value="Asn_synthase_B_C"/>
    <property type="match status" value="1"/>
</dbReference>
<dbReference type="RefSeq" id="WP_145367503.1">
    <property type="nucleotide sequence ID" value="NZ_CP036275.1"/>
</dbReference>
<evidence type="ECO:0000256" key="11">
    <source>
        <dbReference type="SAM" id="MobiDB-lite"/>
    </source>
</evidence>
<gene>
    <name evidence="13" type="primary">asnB_1</name>
    <name evidence="13" type="ORF">Mal4_11850</name>
</gene>
<dbReference type="PANTHER" id="PTHR43284:SF1">
    <property type="entry name" value="ASPARAGINE SYNTHETASE"/>
    <property type="match status" value="1"/>
</dbReference>
<evidence type="ECO:0000313" key="14">
    <source>
        <dbReference type="Proteomes" id="UP000320496"/>
    </source>
</evidence>
<dbReference type="SUPFAM" id="SSF56235">
    <property type="entry name" value="N-terminal nucleophile aminohydrolases (Ntn hydrolases)"/>
    <property type="match status" value="1"/>
</dbReference>
<dbReference type="PROSITE" id="PS51278">
    <property type="entry name" value="GATASE_TYPE_2"/>
    <property type="match status" value="1"/>
</dbReference>
<feature type="binding site" evidence="9">
    <location>
        <begin position="378"/>
        <end position="379"/>
    </location>
    <ligand>
        <name>ATP</name>
        <dbReference type="ChEBI" id="CHEBI:30616"/>
    </ligand>
</feature>
<evidence type="ECO:0000259" key="12">
    <source>
        <dbReference type="PROSITE" id="PS51278"/>
    </source>
</evidence>
<evidence type="ECO:0000256" key="2">
    <source>
        <dbReference type="ARBA" id="ARBA00005752"/>
    </source>
</evidence>
<feature type="compositionally biased region" description="Polar residues" evidence="11">
    <location>
        <begin position="239"/>
        <end position="250"/>
    </location>
</feature>
<keyword evidence="8" id="KW-0028">Amino-acid biosynthesis</keyword>
<organism evidence="13 14">
    <name type="scientific">Maioricimonas rarisocia</name>
    <dbReference type="NCBI Taxonomy" id="2528026"/>
    <lineage>
        <taxon>Bacteria</taxon>
        <taxon>Pseudomonadati</taxon>
        <taxon>Planctomycetota</taxon>
        <taxon>Planctomycetia</taxon>
        <taxon>Planctomycetales</taxon>
        <taxon>Planctomycetaceae</taxon>
        <taxon>Maioricimonas</taxon>
    </lineage>
</organism>
<keyword evidence="6 8" id="KW-0315">Glutamine amidotransferase</keyword>
<sequence length="656" mass="74437">MCGIAGAAWTSDGEPLAEESLRQMTGTLSHRGPDDEGVYLDTTSAGGVALGHRRLSIIDLAGGHQPLSNEDGTVWIVFNGEIYNYRELRPELEAQGHRFQTSTDTETIIHLYEQYGPRCVERLRGMFAFAIWDAGRQRLFMARDRIGQKPLFYRAEHGRITFGSELKSLLQIPGAPRELDPQAVDLFLTYQYVPHPWCILKGYSKLSPGHYAIWQNGSLHTERYWSPPYDDDSDPESLANPQLAESGSWTETQWRERLRETLTEAVRLRMRSDVPIGAFLSGGIDSTITAGLMQSLADSPIHTFSIGFPIAAFDERSYARQAAEHLKTNHHEYVVEPSALETLPRLIWHYDEPFGDSSAIPTMYLSEVTRREVTVALSGDGGDELFAGYPRYQAVRAAGILDRLPGFVRSAFGWNGWQQFPEGAGHKSTTRRFKRFMLAMSRPPEVRYLRWVGMFNTPEMRRQLYSPEYREQVGDFDSAEFLLNAYAHCRGRDFVTRTTCVDMLSYLPCDIMTKVDIASMAFGLEARSPFLDHHVAELAARMPLSLKMSGTRSKKVLTDTFSDLIPGSIQNRSKMGFGVPIDHWFRNELKDLLHDTLLGETARARGFFNEEFVRGMVESHISGRVNECYRLWNLLIFEQWCQAFLDRTPAACHAEV</sequence>
<evidence type="ECO:0000256" key="6">
    <source>
        <dbReference type="ARBA" id="ARBA00022962"/>
    </source>
</evidence>
<dbReference type="InterPro" id="IPR017932">
    <property type="entry name" value="GATase_2_dom"/>
</dbReference>
<dbReference type="Gene3D" id="3.60.20.10">
    <property type="entry name" value="Glutamine Phosphoribosylpyrophosphate, subunit 1, domain 1"/>
    <property type="match status" value="1"/>
</dbReference>
<comment type="similarity">
    <text evidence="2">Belongs to the asparagine synthetase family.</text>
</comment>
<dbReference type="InterPro" id="IPR033738">
    <property type="entry name" value="AsnB_N"/>
</dbReference>
<keyword evidence="8" id="KW-0061">Asparagine biosynthesis</keyword>
<evidence type="ECO:0000256" key="7">
    <source>
        <dbReference type="ARBA" id="ARBA00048741"/>
    </source>
</evidence>
<evidence type="ECO:0000256" key="3">
    <source>
        <dbReference type="ARBA" id="ARBA00012737"/>
    </source>
</evidence>
<evidence type="ECO:0000256" key="10">
    <source>
        <dbReference type="PIRSR" id="PIRSR001589-3"/>
    </source>
</evidence>
<evidence type="ECO:0000256" key="9">
    <source>
        <dbReference type="PIRSR" id="PIRSR001589-2"/>
    </source>
</evidence>
<dbReference type="AlphaFoldDB" id="A0A517Z309"/>
<feature type="binding site" evidence="9">
    <location>
        <position position="306"/>
    </location>
    <ligand>
        <name>ATP</name>
        <dbReference type="ChEBI" id="CHEBI:30616"/>
    </ligand>
</feature>
<dbReference type="GO" id="GO:0005524">
    <property type="term" value="F:ATP binding"/>
    <property type="evidence" value="ECO:0007669"/>
    <property type="project" value="UniProtKB-KW"/>
</dbReference>
<evidence type="ECO:0000256" key="5">
    <source>
        <dbReference type="ARBA" id="ARBA00022840"/>
    </source>
</evidence>
<dbReference type="KEGG" id="mri:Mal4_11850"/>
<feature type="region of interest" description="Disordered" evidence="11">
    <location>
        <begin position="230"/>
        <end position="250"/>
    </location>
</feature>
<evidence type="ECO:0000313" key="13">
    <source>
        <dbReference type="EMBL" id="QDU36884.1"/>
    </source>
</evidence>
<keyword evidence="5 9" id="KW-0067">ATP-binding</keyword>